<reference evidence="3" key="1">
    <citation type="journal article" date="2019" name="BMC Genomics">
        <title>A new reference genome for Sorghum bicolor reveals high levels of sequence similarity between sweet and grain genotypes: implications for the genetics of sugar metabolism.</title>
        <authorList>
            <person name="Cooper E.A."/>
            <person name="Brenton Z.W."/>
            <person name="Flinn B.S."/>
            <person name="Jenkins J."/>
            <person name="Shu S."/>
            <person name="Flowers D."/>
            <person name="Luo F."/>
            <person name="Wang Y."/>
            <person name="Xia P."/>
            <person name="Barry K."/>
            <person name="Daum C."/>
            <person name="Lipzen A."/>
            <person name="Yoshinaga Y."/>
            <person name="Schmutz J."/>
            <person name="Saski C."/>
            <person name="Vermerris W."/>
            <person name="Kresovich S."/>
        </authorList>
    </citation>
    <scope>NUCLEOTIDE SEQUENCE</scope>
</reference>
<dbReference type="Proteomes" id="UP000807115">
    <property type="component" value="Chromosome 1"/>
</dbReference>
<proteinExistence type="predicted"/>
<comment type="caution">
    <text evidence="3">The sequence shown here is derived from an EMBL/GenBank/DDBJ whole genome shotgun (WGS) entry which is preliminary data.</text>
</comment>
<dbReference type="PANTHER" id="PTHR44137:SF62">
    <property type="entry name" value="J DOMAIN-CONTAINING PROTEIN"/>
    <property type="match status" value="1"/>
</dbReference>
<evidence type="ECO:0000313" key="4">
    <source>
        <dbReference type="Proteomes" id="UP000807115"/>
    </source>
</evidence>
<dbReference type="EMBL" id="CM027680">
    <property type="protein sequence ID" value="KAG0546760.1"/>
    <property type="molecule type" value="Genomic_DNA"/>
</dbReference>
<evidence type="ECO:0000256" key="1">
    <source>
        <dbReference type="SAM" id="MobiDB-lite"/>
    </source>
</evidence>
<dbReference type="InterPro" id="IPR036869">
    <property type="entry name" value="J_dom_sf"/>
</dbReference>
<dbReference type="Gene3D" id="1.10.287.110">
    <property type="entry name" value="DnaJ domain"/>
    <property type="match status" value="1"/>
</dbReference>
<feature type="domain" description="J" evidence="2">
    <location>
        <begin position="36"/>
        <end position="95"/>
    </location>
</feature>
<dbReference type="InterPro" id="IPR001623">
    <property type="entry name" value="DnaJ_domain"/>
</dbReference>
<dbReference type="Pfam" id="PF00226">
    <property type="entry name" value="DnaJ"/>
    <property type="match status" value="1"/>
</dbReference>
<gene>
    <name evidence="3" type="ORF">BDA96_01G021600</name>
</gene>
<protein>
    <recommendedName>
        <fullName evidence="2">J domain-containing protein</fullName>
    </recommendedName>
</protein>
<feature type="region of interest" description="Disordered" evidence="1">
    <location>
        <begin position="89"/>
        <end position="129"/>
    </location>
</feature>
<dbReference type="SUPFAM" id="SSF46565">
    <property type="entry name" value="Chaperone J-domain"/>
    <property type="match status" value="1"/>
</dbReference>
<organism evidence="3 4">
    <name type="scientific">Sorghum bicolor</name>
    <name type="common">Sorghum</name>
    <name type="synonym">Sorghum vulgare</name>
    <dbReference type="NCBI Taxonomy" id="4558"/>
    <lineage>
        <taxon>Eukaryota</taxon>
        <taxon>Viridiplantae</taxon>
        <taxon>Streptophyta</taxon>
        <taxon>Embryophyta</taxon>
        <taxon>Tracheophyta</taxon>
        <taxon>Spermatophyta</taxon>
        <taxon>Magnoliopsida</taxon>
        <taxon>Liliopsida</taxon>
        <taxon>Poales</taxon>
        <taxon>Poaceae</taxon>
        <taxon>PACMAD clade</taxon>
        <taxon>Panicoideae</taxon>
        <taxon>Andropogonodae</taxon>
        <taxon>Andropogoneae</taxon>
        <taxon>Sorghinae</taxon>
        <taxon>Sorghum</taxon>
    </lineage>
</organism>
<dbReference type="SMART" id="SM00271">
    <property type="entry name" value="DnaJ"/>
    <property type="match status" value="1"/>
</dbReference>
<accession>A0A921UX68</accession>
<dbReference type="PANTHER" id="PTHR44137">
    <property type="entry name" value="BNAC03G44070D PROTEIN"/>
    <property type="match status" value="1"/>
</dbReference>
<name>A0A921UX68_SORBI</name>
<dbReference type="CDD" id="cd06257">
    <property type="entry name" value="DnaJ"/>
    <property type="match status" value="1"/>
</dbReference>
<sequence>MAENAKRLCPSLPDVDNAIAAYKVHANATADGGAGGWRAILSIGPGADAATQDAVKKQFRRLSLLVHPDKTHCAAAESAFRLLREAHDEALSPPRPAPSRSRPADRDTSTPPPPAAAAAQPGRPPRPKVTVLMMMQPPVQEPREPILIYCPSCKNEFRGMVGRRERREGMRCARCPAWLNTPWQTKPPTEKKPPAAPGRQVFQCPAKCPGCGERYTSMVCVGRWCLQCKACSKAAMVDVHGPDEQAAASIATCA</sequence>
<dbReference type="GO" id="GO:0005783">
    <property type="term" value="C:endoplasmic reticulum"/>
    <property type="evidence" value="ECO:0007669"/>
    <property type="project" value="UniProtKB-ARBA"/>
</dbReference>
<dbReference type="PROSITE" id="PS50076">
    <property type="entry name" value="DNAJ_2"/>
    <property type="match status" value="1"/>
</dbReference>
<dbReference type="AlphaFoldDB" id="A0A921UX68"/>
<evidence type="ECO:0000259" key="2">
    <source>
        <dbReference type="PROSITE" id="PS50076"/>
    </source>
</evidence>
<reference evidence="3" key="2">
    <citation type="submission" date="2020-10" db="EMBL/GenBank/DDBJ databases">
        <authorList>
            <person name="Cooper E.A."/>
            <person name="Brenton Z.W."/>
            <person name="Flinn B.S."/>
            <person name="Jenkins J."/>
            <person name="Shu S."/>
            <person name="Flowers D."/>
            <person name="Luo F."/>
            <person name="Wang Y."/>
            <person name="Xia P."/>
            <person name="Barry K."/>
            <person name="Daum C."/>
            <person name="Lipzen A."/>
            <person name="Yoshinaga Y."/>
            <person name="Schmutz J."/>
            <person name="Saski C."/>
            <person name="Vermerris W."/>
            <person name="Kresovich S."/>
        </authorList>
    </citation>
    <scope>NUCLEOTIDE SEQUENCE</scope>
</reference>
<evidence type="ECO:0000313" key="3">
    <source>
        <dbReference type="EMBL" id="KAG0546760.1"/>
    </source>
</evidence>